<feature type="non-terminal residue" evidence="2">
    <location>
        <position position="119"/>
    </location>
</feature>
<accession>A0A0A1X2R6</accession>
<dbReference type="EMBL" id="GBXI01008910">
    <property type="protein sequence ID" value="JAD05382.1"/>
    <property type="molecule type" value="Transcribed_RNA"/>
</dbReference>
<evidence type="ECO:0000256" key="1">
    <source>
        <dbReference type="SAM" id="Phobius"/>
    </source>
</evidence>
<dbReference type="AlphaFoldDB" id="A0A0A1X2R6"/>
<organism evidence="2">
    <name type="scientific">Zeugodacus cucurbitae</name>
    <name type="common">Melon fruit fly</name>
    <name type="synonym">Bactrocera cucurbitae</name>
    <dbReference type="NCBI Taxonomy" id="28588"/>
    <lineage>
        <taxon>Eukaryota</taxon>
        <taxon>Metazoa</taxon>
        <taxon>Ecdysozoa</taxon>
        <taxon>Arthropoda</taxon>
        <taxon>Hexapoda</taxon>
        <taxon>Insecta</taxon>
        <taxon>Pterygota</taxon>
        <taxon>Neoptera</taxon>
        <taxon>Endopterygota</taxon>
        <taxon>Diptera</taxon>
        <taxon>Brachycera</taxon>
        <taxon>Muscomorpha</taxon>
        <taxon>Tephritoidea</taxon>
        <taxon>Tephritidae</taxon>
        <taxon>Zeugodacus</taxon>
        <taxon>Zeugodacus</taxon>
    </lineage>
</organism>
<reference evidence="2" key="1">
    <citation type="submission" date="2014-11" db="EMBL/GenBank/DDBJ databases">
        <authorList>
            <person name="Geib S."/>
        </authorList>
    </citation>
    <scope>NUCLEOTIDE SEQUENCE</scope>
</reference>
<protein>
    <submittedName>
        <fullName evidence="2">Uncharacterized protein</fullName>
    </submittedName>
</protein>
<feature type="transmembrane region" description="Helical" evidence="1">
    <location>
        <begin position="34"/>
        <end position="51"/>
    </location>
</feature>
<keyword evidence="1" id="KW-0472">Membrane</keyword>
<gene>
    <name evidence="2" type="ORF">g.8579</name>
</gene>
<keyword evidence="1" id="KW-0812">Transmembrane</keyword>
<evidence type="ECO:0000313" key="2">
    <source>
        <dbReference type="EMBL" id="JAD05382.1"/>
    </source>
</evidence>
<proteinExistence type="predicted"/>
<reference evidence="2" key="2">
    <citation type="journal article" date="2015" name="Gigascience">
        <title>Reconstructing a comprehensive transcriptome assembly of a white-pupal translocated strain of the pest fruit fly Bactrocera cucurbitae.</title>
        <authorList>
            <person name="Sim S.B."/>
            <person name="Calla B."/>
            <person name="Hall B."/>
            <person name="DeRego T."/>
            <person name="Geib S.M."/>
        </authorList>
    </citation>
    <scope>NUCLEOTIDE SEQUENCE</scope>
</reference>
<keyword evidence="1" id="KW-1133">Transmembrane helix</keyword>
<name>A0A0A1X2R6_ZEUCU</name>
<sequence>MDFCDFYCTVINATKDDDADDDLWKQQQFPISNCNYFFLSVLYFLFLNFYFEFASSHKCSRFESQHGSPTVWEFGVDNVPHTVINTERLMASLLCGCLESTAKQRRAKQSAQLPQRQRR</sequence>